<reference evidence="2" key="1">
    <citation type="journal article" date="2021" name="Proc. Natl. Acad. Sci. U.S.A.">
        <title>A Catalog of Tens of Thousands of Viruses from Human Metagenomes Reveals Hidden Associations with Chronic Diseases.</title>
        <authorList>
            <person name="Tisza M.J."/>
            <person name="Buck C.B."/>
        </authorList>
    </citation>
    <scope>NUCLEOTIDE SEQUENCE</scope>
    <source>
        <strain evidence="2">CtjOQ18</strain>
    </source>
</reference>
<name>A0A8S5P0S3_9CAUD</name>
<feature type="region of interest" description="Disordered" evidence="1">
    <location>
        <begin position="1"/>
        <end position="53"/>
    </location>
</feature>
<organism evidence="2">
    <name type="scientific">Peduovirinae sp. ctjOQ18</name>
    <dbReference type="NCBI Taxonomy" id="2825161"/>
    <lineage>
        <taxon>Viruses</taxon>
        <taxon>Duplodnaviria</taxon>
        <taxon>Heunggongvirae</taxon>
        <taxon>Uroviricota</taxon>
        <taxon>Caudoviricetes</taxon>
        <taxon>Peduoviridae</taxon>
    </lineage>
</organism>
<dbReference type="EMBL" id="BK015304">
    <property type="protein sequence ID" value="DAE00570.1"/>
    <property type="molecule type" value="Genomic_DNA"/>
</dbReference>
<sequence>MHLLPANARAFLRPLTRRTRTRPERISRQPTRTEHHETIRRPLLGWRSAAATK</sequence>
<evidence type="ECO:0000256" key="1">
    <source>
        <dbReference type="SAM" id="MobiDB-lite"/>
    </source>
</evidence>
<proteinExistence type="predicted"/>
<accession>A0A8S5P0S3</accession>
<protein>
    <submittedName>
        <fullName evidence="2">Uncharacterized protein</fullName>
    </submittedName>
</protein>
<evidence type="ECO:0000313" key="2">
    <source>
        <dbReference type="EMBL" id="DAE00570.1"/>
    </source>
</evidence>
<feature type="compositionally biased region" description="Basic and acidic residues" evidence="1">
    <location>
        <begin position="21"/>
        <end position="40"/>
    </location>
</feature>